<reference evidence="1 2" key="1">
    <citation type="submission" date="2018-08" db="EMBL/GenBank/DDBJ databases">
        <title>A genome reference for cultivated species of the human gut microbiota.</title>
        <authorList>
            <person name="Zou Y."/>
            <person name="Xue W."/>
            <person name="Luo G."/>
        </authorList>
    </citation>
    <scope>NUCLEOTIDE SEQUENCE [LARGE SCALE GENOMIC DNA]</scope>
    <source>
        <strain evidence="1 2">AF33-12</strain>
    </source>
</reference>
<name>A0A415SAQ3_MEDGN</name>
<gene>
    <name evidence="1" type="ORF">DWZ50_06900</name>
</gene>
<accession>A0A415SAQ3</accession>
<dbReference type="Proteomes" id="UP000285610">
    <property type="component" value="Unassembled WGS sequence"/>
</dbReference>
<sequence>METGNSRQITYTLDLTRHYNLLERAEESRNQRYFWDGNVAAYEENGERNYYLRTNWVARFRLKTMPESSGKAMDTELLGKTCIRTKGGYSHLDIRDTKGMRQRGRIMPRQGNIWQRVAGLQVAV</sequence>
<dbReference type="EMBL" id="QRQE01000013">
    <property type="protein sequence ID" value="RHM77664.1"/>
    <property type="molecule type" value="Genomic_DNA"/>
</dbReference>
<comment type="caution">
    <text evidence="1">The sequence shown here is derived from an EMBL/GenBank/DDBJ whole genome shotgun (WGS) entry which is preliminary data.</text>
</comment>
<proteinExistence type="predicted"/>
<evidence type="ECO:0000313" key="1">
    <source>
        <dbReference type="EMBL" id="RHM77664.1"/>
    </source>
</evidence>
<dbReference type="AlphaFoldDB" id="A0A415SAQ3"/>
<protein>
    <submittedName>
        <fullName evidence="1">Uncharacterized protein</fullName>
    </submittedName>
</protein>
<organism evidence="1 2">
    <name type="scientific">Mediterraneibacter gnavus</name>
    <name type="common">Ruminococcus gnavus</name>
    <dbReference type="NCBI Taxonomy" id="33038"/>
    <lineage>
        <taxon>Bacteria</taxon>
        <taxon>Bacillati</taxon>
        <taxon>Bacillota</taxon>
        <taxon>Clostridia</taxon>
        <taxon>Lachnospirales</taxon>
        <taxon>Lachnospiraceae</taxon>
        <taxon>Mediterraneibacter</taxon>
    </lineage>
</organism>
<evidence type="ECO:0000313" key="2">
    <source>
        <dbReference type="Proteomes" id="UP000285610"/>
    </source>
</evidence>
<dbReference type="RefSeq" id="WP_118444439.1">
    <property type="nucleotide sequence ID" value="NZ_QRQE01000013.1"/>
</dbReference>